<protein>
    <submittedName>
        <fullName evidence="1">Neuraminidase</fullName>
    </submittedName>
</protein>
<sequence>MISPPIQNWLNSVLRLTKYTKLTNQNFKRTIAIRLILCSSLFFLFPSFLKAQEISISTIAENGWANNSVNAVIFRKNSLVTFNNYQYAAYYDSEQFVVLAKRKSGSNNWSINKTQYKGDATDAHKSISIIIDGSGFLHVAWGQHNNSLNYAKGISPGSLTLGEKLVMVGDKEGKVSYPEFYKLPAGDLLFFYRDGGSGNGNLMINRYAVKSKSWQRIQDGMIDGEGKRNAYWQVAIDTKGAIHLSWVWRESPDVASNHDLCYAKSLDGGITWQKSTGEKYNLPIVESNAEYALKIPQKSELINQTSMYADANGKVFIAGYWRENQDSIPQYHIVFNDGNNWKVNNLSFRKTPFSLSGGGTKKIPISRPQIIVWPNKNRFAAGIIFRDAERGNKASIAINQDITSNKWQIKDFTTESVGDWEPSYDTELWKNKTILNLYLQNVIQIDGEGKAASKPTAVKVLQWNPKLIKLHE</sequence>
<evidence type="ECO:0000313" key="2">
    <source>
        <dbReference type="Proteomes" id="UP000274046"/>
    </source>
</evidence>
<dbReference type="InterPro" id="IPR036278">
    <property type="entry name" value="Sialidase_sf"/>
</dbReference>
<reference evidence="1 2" key="1">
    <citation type="submission" date="2018-10" db="EMBL/GenBank/DDBJ databases">
        <title>Genome sequencing of Pedobacter jejuensis TNB23.</title>
        <authorList>
            <person name="Cho Y.-J."/>
            <person name="Cho A."/>
            <person name="Kim O.-S."/>
        </authorList>
    </citation>
    <scope>NUCLEOTIDE SEQUENCE [LARGE SCALE GENOMIC DNA]</scope>
    <source>
        <strain evidence="1 2">TNB23</strain>
    </source>
</reference>
<dbReference type="Proteomes" id="UP000274046">
    <property type="component" value="Unassembled WGS sequence"/>
</dbReference>
<gene>
    <name evidence="1" type="ORF">D7004_03030</name>
</gene>
<dbReference type="EMBL" id="RBEE01000004">
    <property type="protein sequence ID" value="RNL55744.1"/>
    <property type="molecule type" value="Genomic_DNA"/>
</dbReference>
<comment type="caution">
    <text evidence="1">The sequence shown here is derived from an EMBL/GenBank/DDBJ whole genome shotgun (WGS) entry which is preliminary data.</text>
</comment>
<dbReference type="AlphaFoldDB" id="A0A3N0C0Z7"/>
<dbReference type="SUPFAM" id="SSF50939">
    <property type="entry name" value="Sialidases"/>
    <property type="match status" value="1"/>
</dbReference>
<proteinExistence type="predicted"/>
<organism evidence="1 2">
    <name type="scientific">Pedobacter jejuensis</name>
    <dbReference type="NCBI Taxonomy" id="1268550"/>
    <lineage>
        <taxon>Bacteria</taxon>
        <taxon>Pseudomonadati</taxon>
        <taxon>Bacteroidota</taxon>
        <taxon>Sphingobacteriia</taxon>
        <taxon>Sphingobacteriales</taxon>
        <taxon>Sphingobacteriaceae</taxon>
        <taxon>Pedobacter</taxon>
    </lineage>
</organism>
<keyword evidence="2" id="KW-1185">Reference proteome</keyword>
<name>A0A3N0C0Z7_9SPHI</name>
<accession>A0A3N0C0Z7</accession>
<dbReference type="OrthoDB" id="223410at2"/>
<dbReference type="Pfam" id="PF15892">
    <property type="entry name" value="BNR_4"/>
    <property type="match status" value="1"/>
</dbReference>
<evidence type="ECO:0000313" key="1">
    <source>
        <dbReference type="EMBL" id="RNL55744.1"/>
    </source>
</evidence>